<accession>A0A6I4YSH3</accession>
<dbReference type="AlphaFoldDB" id="A0A6I4YSH3"/>
<proteinExistence type="predicted"/>
<dbReference type="Proteomes" id="UP000430519">
    <property type="component" value="Unassembled WGS sequence"/>
</dbReference>
<sequence>MPTLTQGQQRALNTLTTTALSVEMAELDAQNIETDDLSRSLPHGLQGLRRRLAALKLRAASRRHLNARAHVLRLEIPTGYNYFTQSGGFTWTTLLFQDFTVDSVLVLPGQPGTPATPDPADMDPRALAEVDTQNRWATLRHANAVLTLHGVSLAWTDHTYQGALLLDNTGRYLASVRIHPHSAADILTDDGSQTLVFTRYDMDAEAPVMACCAETVHSAQAGAFRPRTQTA</sequence>
<evidence type="ECO:0000313" key="1">
    <source>
        <dbReference type="EMBL" id="MXV21927.1"/>
    </source>
</evidence>
<gene>
    <name evidence="1" type="ORF">GLX28_20100</name>
</gene>
<dbReference type="EMBL" id="WVHK01000150">
    <property type="protein sequence ID" value="MXV21927.1"/>
    <property type="molecule type" value="Genomic_DNA"/>
</dbReference>
<name>A0A6I4YSH3_9DEIO</name>
<reference evidence="1 2" key="1">
    <citation type="submission" date="2019-11" db="EMBL/GenBank/DDBJ databases">
        <title>Genome sequence of Deinococcus xianganensis Y35, AI-2 producing algicidal bacterium, isolated from lake water.</title>
        <authorList>
            <person name="Li Y."/>
        </authorList>
    </citation>
    <scope>NUCLEOTIDE SEQUENCE [LARGE SCALE GENOMIC DNA]</scope>
    <source>
        <strain evidence="1 2">Y35</strain>
    </source>
</reference>
<comment type="caution">
    <text evidence="1">The sequence shown here is derived from an EMBL/GenBank/DDBJ whole genome shotgun (WGS) entry which is preliminary data.</text>
</comment>
<evidence type="ECO:0000313" key="2">
    <source>
        <dbReference type="Proteomes" id="UP000430519"/>
    </source>
</evidence>
<keyword evidence="2" id="KW-1185">Reference proteome</keyword>
<organism evidence="1 2">
    <name type="scientific">Deinococcus xianganensis</name>
    <dbReference type="NCBI Taxonomy" id="1507289"/>
    <lineage>
        <taxon>Bacteria</taxon>
        <taxon>Thermotogati</taxon>
        <taxon>Deinococcota</taxon>
        <taxon>Deinococci</taxon>
        <taxon>Deinococcales</taxon>
        <taxon>Deinococcaceae</taxon>
        <taxon>Deinococcus</taxon>
    </lineage>
</organism>
<protein>
    <submittedName>
        <fullName evidence="1">Uncharacterized protein</fullName>
    </submittedName>
</protein>